<comment type="subcellular location">
    <subcellularLocation>
        <location evidence="1 13">Membrane</location>
        <topology evidence="1 13">Multi-pass membrane protein</topology>
    </subcellularLocation>
</comment>
<feature type="domain" description="G-protein coupled receptors family 1 profile" evidence="15">
    <location>
        <begin position="23"/>
        <end position="283"/>
    </location>
</feature>
<comment type="similarity">
    <text evidence="2 12">Belongs to the G-protein coupled receptor T2R family.</text>
</comment>
<evidence type="ECO:0000256" key="5">
    <source>
        <dbReference type="ARBA" id="ARBA00022692"/>
    </source>
</evidence>
<evidence type="ECO:0000256" key="9">
    <source>
        <dbReference type="ARBA" id="ARBA00023170"/>
    </source>
</evidence>
<dbReference type="InterPro" id="IPR017452">
    <property type="entry name" value="GPCR_Rhodpsn_7TM"/>
</dbReference>
<dbReference type="RefSeq" id="XP_011381995.1">
    <property type="nucleotide sequence ID" value="XM_011383693.2"/>
</dbReference>
<dbReference type="FunFam" id="1.20.1070.10:FF:000042">
    <property type="entry name" value="Taste receptor type 2 member 7"/>
    <property type="match status" value="1"/>
</dbReference>
<dbReference type="OrthoDB" id="8876749at2759"/>
<dbReference type="GeneID" id="105307992"/>
<dbReference type="Pfam" id="PF05296">
    <property type="entry name" value="TAS2R"/>
    <property type="match status" value="1"/>
</dbReference>
<feature type="transmembrane region" description="Helical" evidence="14">
    <location>
        <begin position="267"/>
        <end position="286"/>
    </location>
</feature>
<keyword evidence="16" id="KW-1185">Reference proteome</keyword>
<dbReference type="InterPro" id="IPR007960">
    <property type="entry name" value="TAS2R"/>
</dbReference>
<feature type="transmembrane region" description="Helical" evidence="14">
    <location>
        <begin position="7"/>
        <end position="29"/>
    </location>
</feature>
<reference evidence="17" key="1">
    <citation type="submission" date="2025-08" db="UniProtKB">
        <authorList>
            <consortium name="RefSeq"/>
        </authorList>
    </citation>
    <scope>IDENTIFICATION</scope>
    <source>
        <tissue evidence="17">Kidney</tissue>
    </source>
</reference>
<dbReference type="AlphaFoldDB" id="A0A6P3RS24"/>
<evidence type="ECO:0000313" key="17">
    <source>
        <dbReference type="RefSeq" id="XP_011381995.1"/>
    </source>
</evidence>
<evidence type="ECO:0000256" key="2">
    <source>
        <dbReference type="ARBA" id="ARBA00007376"/>
    </source>
</evidence>
<evidence type="ECO:0000256" key="14">
    <source>
        <dbReference type="SAM" id="Phobius"/>
    </source>
</evidence>
<comment type="function">
    <text evidence="11">Receptor that may play a role in the perception of bitterness and is gustducin-linked. May play a role in sensing the chemical composition of the gastrointestinal content. The activity of this receptor may stimulate alpha gustducin, mediate PLC-beta-2 activation and lead to the gating of TRPM5.</text>
</comment>
<keyword evidence="3 13" id="KW-0919">Taste</keyword>
<keyword evidence="6 14" id="KW-1133">Transmembrane helix</keyword>
<feature type="transmembrane region" description="Helical" evidence="14">
    <location>
        <begin position="41"/>
        <end position="64"/>
    </location>
</feature>
<evidence type="ECO:0000313" key="16">
    <source>
        <dbReference type="Proteomes" id="UP000515202"/>
    </source>
</evidence>
<evidence type="ECO:0000256" key="1">
    <source>
        <dbReference type="ARBA" id="ARBA00004141"/>
    </source>
</evidence>
<evidence type="ECO:0000256" key="11">
    <source>
        <dbReference type="ARBA" id="ARBA00024847"/>
    </source>
</evidence>
<gene>
    <name evidence="17" type="primary">LOC105307992</name>
</gene>
<dbReference type="PANTHER" id="PTHR11394">
    <property type="entry name" value="TASTE RECEPTOR TYPE 2"/>
    <property type="match status" value="1"/>
</dbReference>
<dbReference type="GO" id="GO:0033038">
    <property type="term" value="F:bitter taste receptor activity"/>
    <property type="evidence" value="ECO:0007669"/>
    <property type="project" value="InterPro"/>
</dbReference>
<feature type="transmembrane region" description="Helical" evidence="14">
    <location>
        <begin position="98"/>
        <end position="122"/>
    </location>
</feature>
<dbReference type="PROSITE" id="PS50262">
    <property type="entry name" value="G_PROTEIN_RECEP_F1_2"/>
    <property type="match status" value="1"/>
</dbReference>
<dbReference type="KEGG" id="pvp:105307992"/>
<dbReference type="SUPFAM" id="SSF81321">
    <property type="entry name" value="Family A G protein-coupled receptor-like"/>
    <property type="match status" value="1"/>
</dbReference>
<feature type="transmembrane region" description="Helical" evidence="14">
    <location>
        <begin position="181"/>
        <end position="207"/>
    </location>
</feature>
<evidence type="ECO:0000256" key="13">
    <source>
        <dbReference type="RuleBase" id="RU004424"/>
    </source>
</evidence>
<keyword evidence="5 13" id="KW-0812">Transmembrane</keyword>
<keyword evidence="8 13" id="KW-0472">Membrane</keyword>
<feature type="transmembrane region" description="Helical" evidence="14">
    <location>
        <begin position="238"/>
        <end position="261"/>
    </location>
</feature>
<evidence type="ECO:0000256" key="7">
    <source>
        <dbReference type="ARBA" id="ARBA00023040"/>
    </source>
</evidence>
<dbReference type="PANTHER" id="PTHR11394:SF70">
    <property type="entry name" value="TASTE RECEPTOR TYPE 2 MEMBER 42"/>
    <property type="match status" value="1"/>
</dbReference>
<proteinExistence type="inferred from homology"/>
<evidence type="ECO:0000256" key="8">
    <source>
        <dbReference type="ARBA" id="ARBA00023136"/>
    </source>
</evidence>
<feature type="transmembrane region" description="Helical" evidence="14">
    <location>
        <begin position="134"/>
        <end position="161"/>
    </location>
</feature>
<dbReference type="GO" id="GO:0016020">
    <property type="term" value="C:membrane"/>
    <property type="evidence" value="ECO:0007669"/>
    <property type="project" value="UniProtKB-SubCell"/>
</dbReference>
<organism evidence="16 17">
    <name type="scientific">Pteropus vampyrus</name>
    <name type="common">Large flying fox</name>
    <dbReference type="NCBI Taxonomy" id="132908"/>
    <lineage>
        <taxon>Eukaryota</taxon>
        <taxon>Metazoa</taxon>
        <taxon>Chordata</taxon>
        <taxon>Craniata</taxon>
        <taxon>Vertebrata</taxon>
        <taxon>Euteleostomi</taxon>
        <taxon>Mammalia</taxon>
        <taxon>Eutheria</taxon>
        <taxon>Laurasiatheria</taxon>
        <taxon>Chiroptera</taxon>
        <taxon>Yinpterochiroptera</taxon>
        <taxon>Pteropodoidea</taxon>
        <taxon>Pteropodidae</taxon>
        <taxon>Pteropodinae</taxon>
        <taxon>Pteropus</taxon>
    </lineage>
</organism>
<evidence type="ECO:0000256" key="10">
    <source>
        <dbReference type="ARBA" id="ARBA00023224"/>
    </source>
</evidence>
<evidence type="ECO:0000256" key="6">
    <source>
        <dbReference type="ARBA" id="ARBA00022989"/>
    </source>
</evidence>
<protein>
    <recommendedName>
        <fullName evidence="13">Taste receptor type 2</fullName>
    </recommendedName>
</protein>
<dbReference type="Gene3D" id="1.20.1070.10">
    <property type="entry name" value="Rhodopsin 7-helix transmembrane proteins"/>
    <property type="match status" value="1"/>
</dbReference>
<name>A0A6P3RS24_PTEVA</name>
<dbReference type="Proteomes" id="UP000515202">
    <property type="component" value="Unplaced"/>
</dbReference>
<keyword evidence="4 13" id="KW-0716">Sensory transduction</keyword>
<keyword evidence="10 13" id="KW-0807">Transducer</keyword>
<evidence type="ECO:0000256" key="3">
    <source>
        <dbReference type="ARBA" id="ARBA00022480"/>
    </source>
</evidence>
<dbReference type="GO" id="GO:0004930">
    <property type="term" value="F:G protein-coupled receptor activity"/>
    <property type="evidence" value="ECO:0007669"/>
    <property type="project" value="UniProtKB-KW"/>
</dbReference>
<keyword evidence="7 13" id="KW-0297">G-protein coupled receptor</keyword>
<keyword evidence="9 13" id="KW-0675">Receptor</keyword>
<sequence>MPTGLDIIFVVLSIAEFTIGILGNVFIGLVNCSEWVKNQKISLANFILTCLAIFRISQLLVLLFKSLILGLSLHLHLTYTIAKLMSLLWRITDHLTTWLATCLSIFYLLKIAYFSHPLFLWLKLRLNRVIPVTFLFSLFFLIVDFLLLEIFNDFFLNVYILDKSNLTLFIDESKTHYVETLILLSLTCFFPIVLSLTSLLLLFLSLVRHIRNLQLNSMSSRDSSTEAHKKAIRMVMSFFFLFIVHFFSIQVTNWLFLMTWINKFAKFAMLAVYIFPSGHPFILIVGNSQLRQTILKVLWHLKSFSKRENLLQIYR</sequence>
<evidence type="ECO:0000256" key="4">
    <source>
        <dbReference type="ARBA" id="ARBA00022606"/>
    </source>
</evidence>
<evidence type="ECO:0000256" key="12">
    <source>
        <dbReference type="RuleBase" id="RU004423"/>
    </source>
</evidence>
<accession>A0A6P3RS24</accession>
<evidence type="ECO:0000259" key="15">
    <source>
        <dbReference type="PROSITE" id="PS50262"/>
    </source>
</evidence>